<dbReference type="Proteomes" id="UP000293823">
    <property type="component" value="Unassembled WGS sequence"/>
</dbReference>
<dbReference type="InterPro" id="IPR052895">
    <property type="entry name" value="HetReg/Transcr_Mod"/>
</dbReference>
<keyword evidence="3" id="KW-1185">Reference proteome</keyword>
<organism evidence="2 3">
    <name type="scientific">Alternaria arborescens</name>
    <dbReference type="NCBI Taxonomy" id="156630"/>
    <lineage>
        <taxon>Eukaryota</taxon>
        <taxon>Fungi</taxon>
        <taxon>Dikarya</taxon>
        <taxon>Ascomycota</taxon>
        <taxon>Pezizomycotina</taxon>
        <taxon>Dothideomycetes</taxon>
        <taxon>Pleosporomycetidae</taxon>
        <taxon>Pleosporales</taxon>
        <taxon>Pleosporineae</taxon>
        <taxon>Pleosporaceae</taxon>
        <taxon>Alternaria</taxon>
        <taxon>Alternaria sect. Alternaria</taxon>
    </lineage>
</organism>
<evidence type="ECO:0000313" key="2">
    <source>
        <dbReference type="EMBL" id="RYO48959.1"/>
    </source>
</evidence>
<protein>
    <recommendedName>
        <fullName evidence="1">Heterokaryon incompatibility domain-containing protein</fullName>
    </recommendedName>
</protein>
<comment type="caution">
    <text evidence="2">The sequence shown here is derived from an EMBL/GenBank/DDBJ whole genome shotgun (WGS) entry which is preliminary data.</text>
</comment>
<proteinExistence type="predicted"/>
<dbReference type="OrthoDB" id="5386682at2759"/>
<dbReference type="InterPro" id="IPR010730">
    <property type="entry name" value="HET"/>
</dbReference>
<evidence type="ECO:0000259" key="1">
    <source>
        <dbReference type="Pfam" id="PF06985"/>
    </source>
</evidence>
<evidence type="ECO:0000313" key="3">
    <source>
        <dbReference type="Proteomes" id="UP000293823"/>
    </source>
</evidence>
<gene>
    <name evidence="2" type="ORF">AA0113_g9751</name>
</gene>
<dbReference type="PANTHER" id="PTHR24148:SF73">
    <property type="entry name" value="HET DOMAIN PROTEIN (AFU_ORTHOLOGUE AFUA_8G01020)"/>
    <property type="match status" value="1"/>
</dbReference>
<dbReference type="Pfam" id="PF26639">
    <property type="entry name" value="Het-6_barrel"/>
    <property type="match status" value="1"/>
</dbReference>
<name>A0A4Q4QYR8_9PLEO</name>
<reference evidence="3" key="1">
    <citation type="journal article" date="2019" name="bioRxiv">
        <title>Genomics, evolutionary history and diagnostics of the Alternaria alternata species group including apple and Asian pear pathotypes.</title>
        <authorList>
            <person name="Armitage A.D."/>
            <person name="Cockerton H.M."/>
            <person name="Sreenivasaprasad S."/>
            <person name="Woodhall J.W."/>
            <person name="Lane C.R."/>
            <person name="Harrison R.J."/>
            <person name="Clarkson J.P."/>
        </authorList>
    </citation>
    <scope>NUCLEOTIDE SEQUENCE [LARGE SCALE GENOMIC DNA]</scope>
    <source>
        <strain evidence="3">RGR 97.0016</strain>
    </source>
</reference>
<dbReference type="PANTHER" id="PTHR24148">
    <property type="entry name" value="ANKYRIN REPEAT DOMAIN-CONTAINING PROTEIN 39 HOMOLOG-RELATED"/>
    <property type="match status" value="1"/>
</dbReference>
<dbReference type="Pfam" id="PF06985">
    <property type="entry name" value="HET"/>
    <property type="match status" value="1"/>
</dbReference>
<dbReference type="AlphaFoldDB" id="A0A4Q4QYR8"/>
<accession>A0A4Q4QYR8</accession>
<sequence length="608" mass="70007">MALHLATTATYAYKPLAARRIRLLKLPKDVDSQCQLAPTLVDVSLDTPPAYETVSYVWGEQIKSCLFNFSFGTSVPVTPTLRATIERLRPHCQTCYLWVDQLCIDQASIPDRNQQVALMGEIYSKCQRVMIWLGQDVHHSGYLAYYFNDGLPPELQRKTNHTRVSSSRLEQPDAQSFVRFLLALTWFTRAWVVQEAVLPPKASCFLGPFTFSIEDLWAIVVHHRAAERYFVQTEYSSIRQHPGYFVLNEIMRLRQQERYRSKRTHNPAICFYHSLSIFAPRCMTTSRHDIIYSFLGLQRDPRVRIIPDYDLDWSVVPVIATSTICEATESLNLFGMLHRKAGDESRWPNLPSWVPDWSRRLEAEPMVFPRSWMYFKSASGMAHKARKSSGLPASHLVVRGKIISEVAHKFPFSRGSGEPLANRHGWDVCSYLNIRRLHHLLKKTWPNDTTAPPIVRLLKVILADGSFTLNQKLREHCSEGLLDSDMDELAATYWFLESPVKQEDTETTDRPKMDDDDMGKRATRLRDHARVAWGRQLIVSRDWRLGLAHITAHEGDVICIVHGSKVPLVLRRLQSGRYRLIGQCYFESVMRGEEVTWGEDDADEFILE</sequence>
<feature type="domain" description="Heterokaryon incompatibility" evidence="1">
    <location>
        <begin position="51"/>
        <end position="195"/>
    </location>
</feature>
<dbReference type="EMBL" id="PEJP01000046">
    <property type="protein sequence ID" value="RYO48959.1"/>
    <property type="molecule type" value="Genomic_DNA"/>
</dbReference>